<dbReference type="EMBL" id="JAUQOO010000004">
    <property type="protein sequence ID" value="MDO7926642.1"/>
    <property type="molecule type" value="Genomic_DNA"/>
</dbReference>
<feature type="chain" id="PRO_5046627731" evidence="1">
    <location>
        <begin position="26"/>
        <end position="281"/>
    </location>
</feature>
<evidence type="ECO:0000256" key="1">
    <source>
        <dbReference type="SAM" id="SignalP"/>
    </source>
</evidence>
<proteinExistence type="predicted"/>
<name>A0ABT9CPH3_9PSED</name>
<reference evidence="2 3" key="1">
    <citation type="submission" date="2023-07" db="EMBL/GenBank/DDBJ databases">
        <title>Identification of four novel Pseudomonas species associated with bacterial leaf spot of cucurbits.</title>
        <authorList>
            <person name="Fullem K.R."/>
        </authorList>
    </citation>
    <scope>NUCLEOTIDE SEQUENCE [LARGE SCALE GENOMIC DNA]</scope>
    <source>
        <strain evidence="2 3">KFB 138</strain>
    </source>
</reference>
<accession>A0ABT9CPH3</accession>
<keyword evidence="3" id="KW-1185">Reference proteome</keyword>
<feature type="signal peptide" evidence="1">
    <location>
        <begin position="1"/>
        <end position="25"/>
    </location>
</feature>
<protein>
    <submittedName>
        <fullName evidence="2">Uncharacterized protein</fullName>
    </submittedName>
</protein>
<dbReference type="RefSeq" id="WP_304574468.1">
    <property type="nucleotide sequence ID" value="NZ_JAUQOO010000004.1"/>
</dbReference>
<comment type="caution">
    <text evidence="2">The sequence shown here is derived from an EMBL/GenBank/DDBJ whole genome shotgun (WGS) entry which is preliminary data.</text>
</comment>
<evidence type="ECO:0000313" key="2">
    <source>
        <dbReference type="EMBL" id="MDO7926642.1"/>
    </source>
</evidence>
<evidence type="ECO:0000313" key="3">
    <source>
        <dbReference type="Proteomes" id="UP001223016"/>
    </source>
</evidence>
<organism evidence="2 3">
    <name type="scientific">Pseudomonas serbiensis</name>
    <dbReference type="NCBI Taxonomy" id="3064350"/>
    <lineage>
        <taxon>Bacteria</taxon>
        <taxon>Pseudomonadati</taxon>
        <taxon>Pseudomonadota</taxon>
        <taxon>Gammaproteobacteria</taxon>
        <taxon>Pseudomonadales</taxon>
        <taxon>Pseudomonadaceae</taxon>
        <taxon>Pseudomonas</taxon>
    </lineage>
</organism>
<keyword evidence="1" id="KW-0732">Signal</keyword>
<sequence length="281" mass="32170">MDIFKKKALIMALVFSGFNMNPANAMTDSSTPATAQVIELPDKLNTIIDSLANDADVKHYSFTAIRGQRVLINQIDPENSPWLLEYKESDTWKTKHGDDAYATPNMNPGQQVQLRVSKKSHRNIKKDERYKILFGSAPRLADTEVTGDVEHFNTQFGKHRAYRVLNWQTRVVDYKGHPLEGVRLTLELNINQDPNSKHKLSQGISNKSGFFRTSLSLPECQGRDRTEPFWLWQYGFRTKWQLTYNTGYWFAYPDSHEDGGAGSKTGIKTPFVHICTQKIIR</sequence>
<gene>
    <name evidence="2" type="ORF">Q6A51_07610</name>
</gene>
<dbReference type="Proteomes" id="UP001223016">
    <property type="component" value="Unassembled WGS sequence"/>
</dbReference>